<dbReference type="Proteomes" id="UP000195221">
    <property type="component" value="Unassembled WGS sequence"/>
</dbReference>
<dbReference type="EMBL" id="NBTZ01000053">
    <property type="protein sequence ID" value="OTP75100.1"/>
    <property type="molecule type" value="Genomic_DNA"/>
</dbReference>
<name>A0A242MUI4_CABSO</name>
<reference evidence="1 2" key="1">
    <citation type="submission" date="2017-03" db="EMBL/GenBank/DDBJ databases">
        <title>Genome analysis of strain PAMC 26577.</title>
        <authorList>
            <person name="Oh H.-M."/>
            <person name="Yang J.-A."/>
        </authorList>
    </citation>
    <scope>NUCLEOTIDE SEQUENCE [LARGE SCALE GENOMIC DNA]</scope>
    <source>
        <strain evidence="1 2">PAMC 26577</strain>
    </source>
</reference>
<comment type="caution">
    <text evidence="1">The sequence shown here is derived from an EMBL/GenBank/DDBJ whole genome shotgun (WGS) entry which is preliminary data.</text>
</comment>
<sequence length="49" mass="5635">MLLDRLWRYIALPALLRGHTNRSRVGCISFVGLNERASKLRVRQLDLVG</sequence>
<evidence type="ECO:0000313" key="1">
    <source>
        <dbReference type="EMBL" id="OTP75100.1"/>
    </source>
</evidence>
<proteinExistence type="predicted"/>
<organism evidence="1 2">
    <name type="scientific">Caballeronia sordidicola</name>
    <name type="common">Burkholderia sordidicola</name>
    <dbReference type="NCBI Taxonomy" id="196367"/>
    <lineage>
        <taxon>Bacteria</taxon>
        <taxon>Pseudomonadati</taxon>
        <taxon>Pseudomonadota</taxon>
        <taxon>Betaproteobacteria</taxon>
        <taxon>Burkholderiales</taxon>
        <taxon>Burkholderiaceae</taxon>
        <taxon>Caballeronia</taxon>
    </lineage>
</organism>
<dbReference type="AlphaFoldDB" id="A0A242MUI4"/>
<accession>A0A242MUI4</accession>
<gene>
    <name evidence="1" type="ORF">PAMC26577_14060</name>
</gene>
<evidence type="ECO:0000313" key="2">
    <source>
        <dbReference type="Proteomes" id="UP000195221"/>
    </source>
</evidence>
<protein>
    <submittedName>
        <fullName evidence="1">Uncharacterized protein</fullName>
    </submittedName>
</protein>